<organism evidence="3 4">
    <name type="scientific">Brassica napus</name>
    <name type="common">Rape</name>
    <dbReference type="NCBI Taxonomy" id="3708"/>
    <lineage>
        <taxon>Eukaryota</taxon>
        <taxon>Viridiplantae</taxon>
        <taxon>Streptophyta</taxon>
        <taxon>Embryophyta</taxon>
        <taxon>Tracheophyta</taxon>
        <taxon>Spermatophyta</taxon>
        <taxon>Magnoliopsida</taxon>
        <taxon>eudicotyledons</taxon>
        <taxon>Gunneridae</taxon>
        <taxon>Pentapetalae</taxon>
        <taxon>rosids</taxon>
        <taxon>malvids</taxon>
        <taxon>Brassicales</taxon>
        <taxon>Brassicaceae</taxon>
        <taxon>Brassiceae</taxon>
        <taxon>Brassica</taxon>
    </lineage>
</organism>
<feature type="region of interest" description="Disordered" evidence="1">
    <location>
        <begin position="84"/>
        <end position="115"/>
    </location>
</feature>
<evidence type="ECO:0000256" key="1">
    <source>
        <dbReference type="SAM" id="MobiDB-lite"/>
    </source>
</evidence>
<dbReference type="EMBL" id="JAGKQM010000008">
    <property type="protein sequence ID" value="KAH0914482.1"/>
    <property type="molecule type" value="Genomic_DNA"/>
</dbReference>
<evidence type="ECO:0000259" key="2">
    <source>
        <dbReference type="Pfam" id="PF14392"/>
    </source>
</evidence>
<name>A0ABQ8CCK3_BRANA</name>
<evidence type="ECO:0000313" key="4">
    <source>
        <dbReference type="Proteomes" id="UP000824890"/>
    </source>
</evidence>
<accession>A0ABQ8CCK3</accession>
<dbReference type="InterPro" id="IPR025836">
    <property type="entry name" value="Zn_knuckle_CX2CX4HX4C"/>
</dbReference>
<proteinExistence type="predicted"/>
<dbReference type="Pfam" id="PF14392">
    <property type="entry name" value="zf-CCHC_4"/>
    <property type="match status" value="1"/>
</dbReference>
<dbReference type="Proteomes" id="UP000824890">
    <property type="component" value="Unassembled WGS sequence"/>
</dbReference>
<feature type="domain" description="Zinc knuckle CX2CX4HX4C" evidence="2">
    <location>
        <begin position="42"/>
        <end position="89"/>
    </location>
</feature>
<reference evidence="3 4" key="1">
    <citation type="submission" date="2021-05" db="EMBL/GenBank/DDBJ databases">
        <title>Genome Assembly of Synthetic Allotetraploid Brassica napus Reveals Homoeologous Exchanges between Subgenomes.</title>
        <authorList>
            <person name="Davis J.T."/>
        </authorList>
    </citation>
    <scope>NUCLEOTIDE SEQUENCE [LARGE SCALE GENOMIC DNA]</scope>
    <source>
        <strain evidence="4">cv. Da-Ae</strain>
        <tissue evidence="3">Seedling</tissue>
    </source>
</reference>
<feature type="compositionally biased region" description="Basic and acidic residues" evidence="1">
    <location>
        <begin position="84"/>
        <end position="95"/>
    </location>
</feature>
<keyword evidence="4" id="KW-1185">Reference proteome</keyword>
<gene>
    <name evidence="3" type="ORF">HID58_028928</name>
</gene>
<sequence length="115" mass="13211">MLSQWGMEDRITTNDLGNRKFLLNFTLEEDLSSVLRGMLVDVDYRKPLKFSRKVESKDGDDVTIEIKSEKLFKHCSTCGMLSHEKDHCPSSDVRSRLQVQTDRPGSLQGCKPHRI</sequence>
<comment type="caution">
    <text evidence="3">The sequence shown here is derived from an EMBL/GenBank/DDBJ whole genome shotgun (WGS) entry which is preliminary data.</text>
</comment>
<evidence type="ECO:0000313" key="3">
    <source>
        <dbReference type="EMBL" id="KAH0914482.1"/>
    </source>
</evidence>
<dbReference type="PANTHER" id="PTHR31286">
    <property type="entry name" value="GLYCINE-RICH CELL WALL STRUCTURAL PROTEIN 1.8-LIKE"/>
    <property type="match status" value="1"/>
</dbReference>
<protein>
    <recommendedName>
        <fullName evidence="2">Zinc knuckle CX2CX4HX4C domain-containing protein</fullName>
    </recommendedName>
</protein>
<dbReference type="InterPro" id="IPR040256">
    <property type="entry name" value="At4g02000-like"/>
</dbReference>
<dbReference type="PANTHER" id="PTHR31286:SF162">
    <property type="entry name" value="DUF4283 DOMAIN-CONTAINING PROTEIN-RELATED"/>
    <property type="match status" value="1"/>
</dbReference>